<evidence type="ECO:0000313" key="2">
    <source>
        <dbReference type="Proteomes" id="UP000002668"/>
    </source>
</evidence>
<dbReference type="Proteomes" id="UP000002668">
    <property type="component" value="Genome"/>
</dbReference>
<sequence>MAPLLLLRLLRNQTADLCHFLSLVAGLFAPPSLLRNALISRDIASASRQPAALILGQITAVVNFVIGASQTPLLSARLHRPASMLHERSAMPNTTSTARLR</sequence>
<keyword evidence="2" id="KW-1185">Reference proteome</keyword>
<dbReference type="EMBL" id="FP929083">
    <property type="protein sequence ID" value="CBX92117.1"/>
    <property type="molecule type" value="Genomic_DNA"/>
</dbReference>
<gene>
    <name evidence="1" type="ORF">LEMA_P048230.1</name>
</gene>
<dbReference type="VEuPathDB" id="FungiDB:LEMA_P048230.1"/>
<dbReference type="HOGENOM" id="CLU_2292212_0_0_1"/>
<accession>E5R5E7</accession>
<name>E5R5E7_LEPMJ</name>
<proteinExistence type="predicted"/>
<reference evidence="2" key="1">
    <citation type="journal article" date="2011" name="Nat. Commun.">
        <title>Effector diversification within compartments of the Leptosphaeria maculans genome affected by Repeat-Induced Point mutations.</title>
        <authorList>
            <person name="Rouxel T."/>
            <person name="Grandaubert J."/>
            <person name="Hane J.K."/>
            <person name="Hoede C."/>
            <person name="van de Wouw A.P."/>
            <person name="Couloux A."/>
            <person name="Dominguez V."/>
            <person name="Anthouard V."/>
            <person name="Bally P."/>
            <person name="Bourras S."/>
            <person name="Cozijnsen A.J."/>
            <person name="Ciuffetti L.M."/>
            <person name="Degrave A."/>
            <person name="Dilmaghani A."/>
            <person name="Duret L."/>
            <person name="Fudal I."/>
            <person name="Goodwin S.B."/>
            <person name="Gout L."/>
            <person name="Glaser N."/>
            <person name="Linglin J."/>
            <person name="Kema G.H.J."/>
            <person name="Lapalu N."/>
            <person name="Lawrence C.B."/>
            <person name="May K."/>
            <person name="Meyer M."/>
            <person name="Ollivier B."/>
            <person name="Poulain J."/>
            <person name="Schoch C.L."/>
            <person name="Simon A."/>
            <person name="Spatafora J.W."/>
            <person name="Stachowiak A."/>
            <person name="Turgeon B.G."/>
            <person name="Tyler B.M."/>
            <person name="Vincent D."/>
            <person name="Weissenbach J."/>
            <person name="Amselem J."/>
            <person name="Quesneville H."/>
            <person name="Oliver R.P."/>
            <person name="Wincker P."/>
            <person name="Balesdent M.-H."/>
            <person name="Howlett B.J."/>
        </authorList>
    </citation>
    <scope>NUCLEOTIDE SEQUENCE [LARGE SCALE GENOMIC DNA]</scope>
    <source>
        <strain evidence="2">JN3 / isolate v23.1.3 / race Av1-4-5-6-7-8</strain>
    </source>
</reference>
<evidence type="ECO:0000313" key="1">
    <source>
        <dbReference type="EMBL" id="CBX92117.1"/>
    </source>
</evidence>
<protein>
    <submittedName>
        <fullName evidence="1">Predicted protein</fullName>
    </submittedName>
</protein>
<dbReference type="AlphaFoldDB" id="E5R5E7"/>
<dbReference type="GeneID" id="13283903"/>
<dbReference type="InParanoid" id="E5R5E7"/>
<organism evidence="2">
    <name type="scientific">Leptosphaeria maculans (strain JN3 / isolate v23.1.3 / race Av1-4-5-6-7-8)</name>
    <name type="common">Blackleg fungus</name>
    <name type="synonym">Phoma lingam</name>
    <dbReference type="NCBI Taxonomy" id="985895"/>
    <lineage>
        <taxon>Eukaryota</taxon>
        <taxon>Fungi</taxon>
        <taxon>Dikarya</taxon>
        <taxon>Ascomycota</taxon>
        <taxon>Pezizomycotina</taxon>
        <taxon>Dothideomycetes</taxon>
        <taxon>Pleosporomycetidae</taxon>
        <taxon>Pleosporales</taxon>
        <taxon>Pleosporineae</taxon>
        <taxon>Leptosphaeriaceae</taxon>
        <taxon>Plenodomus</taxon>
        <taxon>Plenodomus lingam/Leptosphaeria maculans species complex</taxon>
    </lineage>
</organism>